<comment type="subcellular location">
    <subcellularLocation>
        <location evidence="1">Nucleus</location>
    </subcellularLocation>
</comment>
<keyword evidence="9" id="KW-1185">Reference proteome</keyword>
<dbReference type="PANTHER" id="PTHR12363">
    <property type="entry name" value="TRANSPORTIN 3 AND IMPORTIN 13"/>
    <property type="match status" value="1"/>
</dbReference>
<proteinExistence type="inferred from homology"/>
<accession>A0A0G4LU07</accession>
<protein>
    <recommendedName>
        <fullName evidence="7">Exportin-1/Importin-beta-like domain-containing protein</fullName>
    </recommendedName>
</protein>
<keyword evidence="3" id="KW-0813">Transport</keyword>
<keyword evidence="4" id="KW-0819">tRNA processing</keyword>
<feature type="domain" description="Exportin-1/Importin-beta-like" evidence="7">
    <location>
        <begin position="105"/>
        <end position="277"/>
    </location>
</feature>
<evidence type="ECO:0000256" key="1">
    <source>
        <dbReference type="ARBA" id="ARBA00004123"/>
    </source>
</evidence>
<sequence>MGESLSPSLQDVEALVFALYEPSSSHNVGHIQEQLHRLQKSSAGWRIARDLLGHEDDKIKFFGALTIMVKLNTESASLSDVDALELLQNMIRWLHASLTDGSGTMVVRKLTSALVAFFIHFPNLWPDCIRLLCVSMSSSSPWPVDLTAVPPEMSTILWDVDSRKLQTVLWFAGSLVEEAGKIDANASKHLGIYEAIASNISDVVALMSHCFSAGFSQTSEGRSLQGDCIKTLQSWILFSQRLAARGDETIPSLRSLIPPVLSALSITDLFEAAAELLSDTLLNYSGFLLEAHYEALFSLLLEDSARGRYQRLVDGDFDFESVQFGQLMLALGDSKVQLLIENTGDRSQDFLTRLRGLLHAQGYPISDDRIFVPALEFWSTFVETLVDCMCSDDHQAQPWVSAASSHVVEVVSGIWRKVIFPPAQDFAEWDSSDRIAFGDARKDVADLLQSSFTIIGSQFFERETASLPAALTLLFSVLPDAALAGPAAKSIQRLCSSSQQSLASESGAFLDQYSMLSTRQQIDCLASERVLGAIASVVYAIPDDQERLRYLDTLLSFVRQDVSDSLRATSSLGIEHSHRCLVEHDVSNVAEHLALKSLRCLVSIGKGFKAPVEAPIDIETERLQAHAYVGHRELLLETQSGIITMIQRLQQSFPDNGEVVETICTIFRTGFSESEAGPFVFPPDIVANFLLQQGPPTPRLGLFVSAACSFISSLGKSPGGGLDLIRSNLFSWVTRLLQQLPEPDSDTELAQSAIEFVTRLTTKCPAVFLDPGLSGSAEFFYLFALRVLDGREPLPKAAAADFWRAAETATAQLGPLLARSLIKNIGGGGARSELDKLSEPLKKMISQHSKSRSWLGDALRDEHCVGYQVTQQDREAFLKKVISLRGSRATNQVVREFWLAARGSKFAYAS</sequence>
<comment type="function">
    <text evidence="6">tRNA nucleus export receptor which facilitates tRNA translocation across the nuclear pore complex. Involved in pre-tRNA splicing, probably by affecting the interaction of pre-tRNA with splicing endonuclease.</text>
</comment>
<dbReference type="GO" id="GO:0005737">
    <property type="term" value="C:cytoplasm"/>
    <property type="evidence" value="ECO:0007669"/>
    <property type="project" value="TreeGrafter"/>
</dbReference>
<gene>
    <name evidence="8" type="ORF">BN1708_004019</name>
</gene>
<dbReference type="Pfam" id="PF08389">
    <property type="entry name" value="Xpo1"/>
    <property type="match status" value="1"/>
</dbReference>
<dbReference type="GO" id="GO:0006606">
    <property type="term" value="P:protein import into nucleus"/>
    <property type="evidence" value="ECO:0007669"/>
    <property type="project" value="TreeGrafter"/>
</dbReference>
<dbReference type="AlphaFoldDB" id="A0A0G4LU07"/>
<organism evidence="8 9">
    <name type="scientific">Verticillium longisporum</name>
    <name type="common">Verticillium dahliae var. longisporum</name>
    <dbReference type="NCBI Taxonomy" id="100787"/>
    <lineage>
        <taxon>Eukaryota</taxon>
        <taxon>Fungi</taxon>
        <taxon>Dikarya</taxon>
        <taxon>Ascomycota</taxon>
        <taxon>Pezizomycotina</taxon>
        <taxon>Sordariomycetes</taxon>
        <taxon>Hypocreomycetidae</taxon>
        <taxon>Glomerellales</taxon>
        <taxon>Plectosphaerellaceae</taxon>
        <taxon>Verticillium</taxon>
    </lineage>
</organism>
<comment type="similarity">
    <text evidence="2">Belongs to the importin beta family.</text>
</comment>
<dbReference type="InterPro" id="IPR013598">
    <property type="entry name" value="Exportin-1/Importin-b-like"/>
</dbReference>
<dbReference type="Gene3D" id="1.25.10.10">
    <property type="entry name" value="Leucine-rich Repeat Variant"/>
    <property type="match status" value="2"/>
</dbReference>
<dbReference type="InterPro" id="IPR011989">
    <property type="entry name" value="ARM-like"/>
</dbReference>
<dbReference type="EMBL" id="CVQH01018890">
    <property type="protein sequence ID" value="CRK25467.1"/>
    <property type="molecule type" value="Genomic_DNA"/>
</dbReference>
<dbReference type="InterPro" id="IPR016024">
    <property type="entry name" value="ARM-type_fold"/>
</dbReference>
<evidence type="ECO:0000256" key="2">
    <source>
        <dbReference type="ARBA" id="ARBA00007991"/>
    </source>
</evidence>
<evidence type="ECO:0000313" key="9">
    <source>
        <dbReference type="Proteomes" id="UP000044602"/>
    </source>
</evidence>
<dbReference type="SUPFAM" id="SSF48371">
    <property type="entry name" value="ARM repeat"/>
    <property type="match status" value="1"/>
</dbReference>
<name>A0A0G4LU07_VERLO</name>
<evidence type="ECO:0000313" key="8">
    <source>
        <dbReference type="EMBL" id="CRK25467.1"/>
    </source>
</evidence>
<dbReference type="GO" id="GO:0008033">
    <property type="term" value="P:tRNA processing"/>
    <property type="evidence" value="ECO:0007669"/>
    <property type="project" value="UniProtKB-KW"/>
</dbReference>
<evidence type="ECO:0000256" key="4">
    <source>
        <dbReference type="ARBA" id="ARBA00022694"/>
    </source>
</evidence>
<dbReference type="GO" id="GO:0005634">
    <property type="term" value="C:nucleus"/>
    <property type="evidence" value="ECO:0007669"/>
    <property type="project" value="UniProtKB-SubCell"/>
</dbReference>
<keyword evidence="5" id="KW-0539">Nucleus</keyword>
<evidence type="ECO:0000256" key="3">
    <source>
        <dbReference type="ARBA" id="ARBA00022448"/>
    </source>
</evidence>
<evidence type="ECO:0000259" key="7">
    <source>
        <dbReference type="Pfam" id="PF08389"/>
    </source>
</evidence>
<dbReference type="Proteomes" id="UP000044602">
    <property type="component" value="Unassembled WGS sequence"/>
</dbReference>
<dbReference type="InterPro" id="IPR051345">
    <property type="entry name" value="Importin_beta-like_NTR"/>
</dbReference>
<dbReference type="STRING" id="100787.A0A0G4LU07"/>
<reference evidence="8 9" key="1">
    <citation type="submission" date="2015-05" db="EMBL/GenBank/DDBJ databases">
        <authorList>
            <person name="Wang D.B."/>
            <person name="Wang M."/>
        </authorList>
    </citation>
    <scope>NUCLEOTIDE SEQUENCE [LARGE SCALE GENOMIC DNA]</scope>
    <source>
        <strain evidence="8">VL1</strain>
    </source>
</reference>
<evidence type="ECO:0000256" key="5">
    <source>
        <dbReference type="ARBA" id="ARBA00023242"/>
    </source>
</evidence>
<evidence type="ECO:0000256" key="6">
    <source>
        <dbReference type="ARBA" id="ARBA00025147"/>
    </source>
</evidence>
<dbReference type="PANTHER" id="PTHR12363:SF33">
    <property type="entry name" value="IMPORTIN-13"/>
    <property type="match status" value="1"/>
</dbReference>